<comment type="similarity">
    <text evidence="1 2">Belongs to the polypeptide deformylase family.</text>
</comment>
<dbReference type="PANTHER" id="PTHR10458">
    <property type="entry name" value="PEPTIDE DEFORMYLASE"/>
    <property type="match status" value="1"/>
</dbReference>
<dbReference type="PRINTS" id="PR01576">
    <property type="entry name" value="PDEFORMYLASE"/>
</dbReference>
<dbReference type="OrthoDB" id="9804313at2"/>
<protein>
    <recommendedName>
        <fullName evidence="2">Peptide deformylase</fullName>
        <shortName evidence="2">PDF</shortName>
        <ecNumber evidence="2">3.5.1.88</ecNumber>
    </recommendedName>
    <alternativeName>
        <fullName evidence="2">Polypeptide deformylase</fullName>
    </alternativeName>
</protein>
<dbReference type="Proteomes" id="UP000034883">
    <property type="component" value="Chromosome"/>
</dbReference>
<comment type="function">
    <text evidence="2">Removes the formyl group from the N-terminal Met of newly synthesized proteins. Requires at least a dipeptide for an efficient rate of reaction. N-terminal L-methionine is a prerequisite for activity but the enzyme has broad specificity at other positions.</text>
</comment>
<feature type="binding site" evidence="2">
    <location>
        <position position="140"/>
    </location>
    <ligand>
        <name>Fe cation</name>
        <dbReference type="ChEBI" id="CHEBI:24875"/>
    </ligand>
</feature>
<organism evidence="3 4">
    <name type="scientific">Sandaracinus amylolyticus</name>
    <dbReference type="NCBI Taxonomy" id="927083"/>
    <lineage>
        <taxon>Bacteria</taxon>
        <taxon>Pseudomonadati</taxon>
        <taxon>Myxococcota</taxon>
        <taxon>Polyangia</taxon>
        <taxon>Polyangiales</taxon>
        <taxon>Sandaracinaceae</taxon>
        <taxon>Sandaracinus</taxon>
    </lineage>
</organism>
<dbReference type="EMBL" id="CP011125">
    <property type="protein sequence ID" value="AKF04519.1"/>
    <property type="molecule type" value="Genomic_DNA"/>
</dbReference>
<comment type="cofactor">
    <cofactor evidence="2">
        <name>Fe(2+)</name>
        <dbReference type="ChEBI" id="CHEBI:29033"/>
    </cofactor>
    <text evidence="2">Binds 1 Fe(2+) ion.</text>
</comment>
<dbReference type="PANTHER" id="PTHR10458:SF22">
    <property type="entry name" value="PEPTIDE DEFORMYLASE"/>
    <property type="match status" value="1"/>
</dbReference>
<dbReference type="PIRSF" id="PIRSF004749">
    <property type="entry name" value="Pep_def"/>
    <property type="match status" value="1"/>
</dbReference>
<dbReference type="GO" id="GO:0046872">
    <property type="term" value="F:metal ion binding"/>
    <property type="evidence" value="ECO:0007669"/>
    <property type="project" value="UniProtKB-KW"/>
</dbReference>
<comment type="catalytic activity">
    <reaction evidence="2">
        <text>N-terminal N-formyl-L-methionyl-[peptide] + H2O = N-terminal L-methionyl-[peptide] + formate</text>
        <dbReference type="Rhea" id="RHEA:24420"/>
        <dbReference type="Rhea" id="RHEA-COMP:10639"/>
        <dbReference type="Rhea" id="RHEA-COMP:10640"/>
        <dbReference type="ChEBI" id="CHEBI:15377"/>
        <dbReference type="ChEBI" id="CHEBI:15740"/>
        <dbReference type="ChEBI" id="CHEBI:49298"/>
        <dbReference type="ChEBI" id="CHEBI:64731"/>
        <dbReference type="EC" id="3.5.1.88"/>
    </reaction>
</comment>
<evidence type="ECO:0000313" key="3">
    <source>
        <dbReference type="EMBL" id="AKF04519.1"/>
    </source>
</evidence>
<keyword evidence="2" id="KW-0479">Metal-binding</keyword>
<gene>
    <name evidence="2" type="primary">def</name>
    <name evidence="3" type="ORF">DB32_001668</name>
</gene>
<dbReference type="RefSeq" id="WP_053231854.1">
    <property type="nucleotide sequence ID" value="NZ_CP011125.1"/>
</dbReference>
<evidence type="ECO:0000313" key="4">
    <source>
        <dbReference type="Proteomes" id="UP000034883"/>
    </source>
</evidence>
<evidence type="ECO:0000256" key="1">
    <source>
        <dbReference type="ARBA" id="ARBA00010759"/>
    </source>
</evidence>
<proteinExistence type="inferred from homology"/>
<dbReference type="InterPro" id="IPR023635">
    <property type="entry name" value="Peptide_deformylase"/>
</dbReference>
<name>A0A0F6SE38_9BACT</name>
<reference evidence="3 4" key="1">
    <citation type="submission" date="2015-03" db="EMBL/GenBank/DDBJ databases">
        <title>Genome assembly of Sandaracinus amylolyticus DSM 53668.</title>
        <authorList>
            <person name="Sharma G."/>
            <person name="Subramanian S."/>
        </authorList>
    </citation>
    <scope>NUCLEOTIDE SEQUENCE [LARGE SCALE GENOMIC DNA]</scope>
    <source>
        <strain evidence="3 4">DSM 53668</strain>
    </source>
</reference>
<dbReference type="AlphaFoldDB" id="A0A0F6SE38"/>
<dbReference type="CDD" id="cd00487">
    <property type="entry name" value="Pep_deformylase"/>
    <property type="match status" value="1"/>
</dbReference>
<dbReference type="SUPFAM" id="SSF56420">
    <property type="entry name" value="Peptide deformylase"/>
    <property type="match status" value="1"/>
</dbReference>
<accession>A0A0F6SE38</accession>
<keyword evidence="4" id="KW-1185">Reference proteome</keyword>
<dbReference type="EC" id="3.5.1.88" evidence="2"/>
<evidence type="ECO:0000256" key="2">
    <source>
        <dbReference type="HAMAP-Rule" id="MF_00163"/>
    </source>
</evidence>
<keyword evidence="2" id="KW-0378">Hydrolase</keyword>
<feature type="binding site" evidence="2">
    <location>
        <position position="136"/>
    </location>
    <ligand>
        <name>Fe cation</name>
        <dbReference type="ChEBI" id="CHEBI:24875"/>
    </ligand>
</feature>
<dbReference type="NCBIfam" id="TIGR00079">
    <property type="entry name" value="pept_deformyl"/>
    <property type="match status" value="1"/>
</dbReference>
<feature type="binding site" evidence="2">
    <location>
        <position position="94"/>
    </location>
    <ligand>
        <name>Fe cation</name>
        <dbReference type="ChEBI" id="CHEBI:24875"/>
    </ligand>
</feature>
<keyword evidence="2" id="KW-0648">Protein biosynthesis</keyword>
<dbReference type="KEGG" id="samy:DB32_001668"/>
<feature type="active site" evidence="2">
    <location>
        <position position="137"/>
    </location>
</feature>
<keyword evidence="2" id="KW-0408">Iron</keyword>
<dbReference type="NCBIfam" id="NF001159">
    <property type="entry name" value="PRK00150.1-3"/>
    <property type="match status" value="1"/>
</dbReference>
<dbReference type="Gene3D" id="3.90.45.10">
    <property type="entry name" value="Peptide deformylase"/>
    <property type="match status" value="1"/>
</dbReference>
<dbReference type="GO" id="GO:0042586">
    <property type="term" value="F:peptide deformylase activity"/>
    <property type="evidence" value="ECO:0007669"/>
    <property type="project" value="UniProtKB-UniRule"/>
</dbReference>
<dbReference type="GO" id="GO:0006412">
    <property type="term" value="P:translation"/>
    <property type="evidence" value="ECO:0007669"/>
    <property type="project" value="UniProtKB-UniRule"/>
</dbReference>
<dbReference type="Pfam" id="PF01327">
    <property type="entry name" value="Pep_deformylase"/>
    <property type="match status" value="1"/>
</dbReference>
<dbReference type="InterPro" id="IPR036821">
    <property type="entry name" value="Peptide_deformylase_sf"/>
</dbReference>
<dbReference type="STRING" id="927083.DB32_001668"/>
<sequence>MAIRTILHYPDKRLRIPGERVTDFGPELQTLVDDMAETMYAAPGVGLAATQIGVALRVFIIDVATGDDEPSDLRVFVNPEILERNGEVVWEEGCLSFPGVHEEIDRAERVKVRAQDRNGQVFELEADGLLAVAVQHENDHLEGKLMVDHLGMLKKRMVHRQMMKRAADAAE</sequence>
<dbReference type="HAMAP" id="MF_00163">
    <property type="entry name" value="Pep_deformylase"/>
    <property type="match status" value="1"/>
</dbReference>